<dbReference type="GO" id="GO:0005615">
    <property type="term" value="C:extracellular space"/>
    <property type="evidence" value="ECO:0007669"/>
    <property type="project" value="TreeGrafter"/>
</dbReference>
<dbReference type="PANTHER" id="PTHR11633">
    <property type="entry name" value="PLATELET-DERIVED GROWTH FACTOR"/>
    <property type="match status" value="1"/>
</dbReference>
<dbReference type="InterPro" id="IPR029034">
    <property type="entry name" value="Cystine-knot_cytokine"/>
</dbReference>
<gene>
    <name evidence="6" type="ORF">ONB1V03_LOCUS12532</name>
</gene>
<evidence type="ECO:0000256" key="3">
    <source>
        <dbReference type="ARBA" id="ARBA00023246"/>
    </source>
</evidence>
<feature type="domain" description="Platelet-derived growth factor (PDGF) family profile" evidence="5">
    <location>
        <begin position="45"/>
        <end position="139"/>
    </location>
</feature>
<dbReference type="Gene3D" id="2.10.90.10">
    <property type="entry name" value="Cystine-knot cytokines"/>
    <property type="match status" value="1"/>
</dbReference>
<dbReference type="PANTHER" id="PTHR11633:SF1">
    <property type="entry name" value="LD28763P"/>
    <property type="match status" value="1"/>
</dbReference>
<evidence type="ECO:0000256" key="4">
    <source>
        <dbReference type="RuleBase" id="RU003818"/>
    </source>
</evidence>
<dbReference type="GO" id="GO:0016020">
    <property type="term" value="C:membrane"/>
    <property type="evidence" value="ECO:0007669"/>
    <property type="project" value="InterPro"/>
</dbReference>
<dbReference type="EMBL" id="OC925050">
    <property type="protein sequence ID" value="CAD7655891.1"/>
    <property type="molecule type" value="Genomic_DNA"/>
</dbReference>
<reference evidence="6" key="1">
    <citation type="submission" date="2020-11" db="EMBL/GenBank/DDBJ databases">
        <authorList>
            <person name="Tran Van P."/>
        </authorList>
    </citation>
    <scope>NUCLEOTIDE SEQUENCE</scope>
</reference>
<evidence type="ECO:0000313" key="6">
    <source>
        <dbReference type="EMBL" id="CAD7655891.1"/>
    </source>
</evidence>
<comment type="similarity">
    <text evidence="1 4">Belongs to the PDGF/VEGF growth factor family.</text>
</comment>
<sequence>MKSSEDSLESVLIRTSHMTDVNDLLQELGLVITGRLRGSAYGVQAVCAPELRTVELEDSPDGDHNSIYFPKCVRIKRCGGCCGASQLLECSPTKKSYKTVRRAHIRMKRSADGRPLPNLSHHSVSVEEHEECGCQCRVGPQQCDPFLHRYRLELCRCECLNARDQLECKSLGTYRIWDSSECRCKCIVTKLCSTGYYFDDHTCSCIEEEYKH</sequence>
<keyword evidence="3" id="KW-0497">Mitogen</keyword>
<dbReference type="OrthoDB" id="8878063at2759"/>
<dbReference type="GO" id="GO:0008083">
    <property type="term" value="F:growth factor activity"/>
    <property type="evidence" value="ECO:0007669"/>
    <property type="project" value="UniProtKB-KW"/>
</dbReference>
<evidence type="ECO:0000256" key="2">
    <source>
        <dbReference type="ARBA" id="ARBA00023030"/>
    </source>
</evidence>
<dbReference type="AlphaFoldDB" id="A0A7R9M9M2"/>
<evidence type="ECO:0000313" key="7">
    <source>
        <dbReference type="Proteomes" id="UP000728032"/>
    </source>
</evidence>
<proteinExistence type="inferred from homology"/>
<dbReference type="Pfam" id="PF00341">
    <property type="entry name" value="PDGF"/>
    <property type="match status" value="1"/>
</dbReference>
<evidence type="ECO:0000256" key="1">
    <source>
        <dbReference type="ARBA" id="ARBA00006686"/>
    </source>
</evidence>
<dbReference type="PROSITE" id="PS50278">
    <property type="entry name" value="PDGF_2"/>
    <property type="match status" value="1"/>
</dbReference>
<dbReference type="GO" id="GO:0051781">
    <property type="term" value="P:positive regulation of cell division"/>
    <property type="evidence" value="ECO:0007669"/>
    <property type="project" value="UniProtKB-KW"/>
</dbReference>
<organism evidence="6">
    <name type="scientific">Oppiella nova</name>
    <dbReference type="NCBI Taxonomy" id="334625"/>
    <lineage>
        <taxon>Eukaryota</taxon>
        <taxon>Metazoa</taxon>
        <taxon>Ecdysozoa</taxon>
        <taxon>Arthropoda</taxon>
        <taxon>Chelicerata</taxon>
        <taxon>Arachnida</taxon>
        <taxon>Acari</taxon>
        <taxon>Acariformes</taxon>
        <taxon>Sarcoptiformes</taxon>
        <taxon>Oribatida</taxon>
        <taxon>Brachypylina</taxon>
        <taxon>Oppioidea</taxon>
        <taxon>Oppiidae</taxon>
        <taxon>Oppiella</taxon>
    </lineage>
</organism>
<dbReference type="SUPFAM" id="SSF57501">
    <property type="entry name" value="Cystine-knot cytokines"/>
    <property type="match status" value="1"/>
</dbReference>
<dbReference type="SMART" id="SM00141">
    <property type="entry name" value="PDGF"/>
    <property type="match status" value="1"/>
</dbReference>
<dbReference type="GO" id="GO:0008284">
    <property type="term" value="P:positive regulation of cell population proliferation"/>
    <property type="evidence" value="ECO:0007669"/>
    <property type="project" value="TreeGrafter"/>
</dbReference>
<protein>
    <recommendedName>
        <fullName evidence="5">Platelet-derived growth factor (PDGF) family profile domain-containing protein</fullName>
    </recommendedName>
</protein>
<dbReference type="EMBL" id="CAJPVJ010010225">
    <property type="protein sequence ID" value="CAG2173078.1"/>
    <property type="molecule type" value="Genomic_DNA"/>
</dbReference>
<name>A0A7R9M9M2_9ACAR</name>
<dbReference type="Proteomes" id="UP000728032">
    <property type="component" value="Unassembled WGS sequence"/>
</dbReference>
<keyword evidence="2 4" id="KW-0339">Growth factor</keyword>
<dbReference type="GO" id="GO:0070851">
    <property type="term" value="F:growth factor receptor binding"/>
    <property type="evidence" value="ECO:0007669"/>
    <property type="project" value="TreeGrafter"/>
</dbReference>
<keyword evidence="7" id="KW-1185">Reference proteome</keyword>
<dbReference type="InterPro" id="IPR000072">
    <property type="entry name" value="PDGF/VEGF_dom"/>
</dbReference>
<evidence type="ECO:0000259" key="5">
    <source>
        <dbReference type="PROSITE" id="PS50278"/>
    </source>
</evidence>
<accession>A0A7R9M9M2</accession>